<dbReference type="AlphaFoldDB" id="X0WCN5"/>
<feature type="non-terminal residue" evidence="1">
    <location>
        <position position="242"/>
    </location>
</feature>
<dbReference type="CDD" id="cd15482">
    <property type="entry name" value="Sialidase_non-viral"/>
    <property type="match status" value="1"/>
</dbReference>
<accession>X0WCN5</accession>
<dbReference type="EMBL" id="BARS01048950">
    <property type="protein sequence ID" value="GAG28724.1"/>
    <property type="molecule type" value="Genomic_DNA"/>
</dbReference>
<gene>
    <name evidence="1" type="ORF">S01H1_73273</name>
</gene>
<evidence type="ECO:0008006" key="2">
    <source>
        <dbReference type="Google" id="ProtNLM"/>
    </source>
</evidence>
<dbReference type="InterPro" id="IPR036278">
    <property type="entry name" value="Sialidase_sf"/>
</dbReference>
<proteinExistence type="predicted"/>
<reference evidence="1" key="1">
    <citation type="journal article" date="2014" name="Front. Microbiol.">
        <title>High frequency of phylogenetically diverse reductive dehalogenase-homologous genes in deep subseafloor sedimentary metagenomes.</title>
        <authorList>
            <person name="Kawai M."/>
            <person name="Futagami T."/>
            <person name="Toyoda A."/>
            <person name="Takaki Y."/>
            <person name="Nishi S."/>
            <person name="Hori S."/>
            <person name="Arai W."/>
            <person name="Tsubouchi T."/>
            <person name="Morono Y."/>
            <person name="Uchiyama I."/>
            <person name="Ito T."/>
            <person name="Fujiyama A."/>
            <person name="Inagaki F."/>
            <person name="Takami H."/>
        </authorList>
    </citation>
    <scope>NUCLEOTIDE SEQUENCE</scope>
    <source>
        <strain evidence="1">Expedition CK06-06</strain>
    </source>
</reference>
<feature type="non-terminal residue" evidence="1">
    <location>
        <position position="1"/>
    </location>
</feature>
<comment type="caution">
    <text evidence="1">The sequence shown here is derived from an EMBL/GenBank/DDBJ whole genome shotgun (WGS) entry which is preliminary data.</text>
</comment>
<dbReference type="Gene3D" id="2.120.10.10">
    <property type="match status" value="1"/>
</dbReference>
<evidence type="ECO:0000313" key="1">
    <source>
        <dbReference type="EMBL" id="GAG28724.1"/>
    </source>
</evidence>
<sequence length="242" mass="26206">YANGDTLRAYCDVSLLYDMSDYAHAAFTTKGLWFDARLASYPDSFAVTGLTMDASVIWHWSEEHDTLTVIADGWYDVGDPDVPAYEYRGSGAWRSTVDRPSLAQDPTTGYLYCLCVRCVQGDTSGGPAPSHGWANGEIYCSLSTDGGLNWSVGANLTNTPSPNASPGNCMDEDYPSLAAVVNDTLHIIYVEDKDAGGVVMTAPQEGIWTENPVKYMKVPASLVPPGPPYVPNYYFHVGPPPV</sequence>
<organism evidence="1">
    <name type="scientific">marine sediment metagenome</name>
    <dbReference type="NCBI Taxonomy" id="412755"/>
    <lineage>
        <taxon>unclassified sequences</taxon>
        <taxon>metagenomes</taxon>
        <taxon>ecological metagenomes</taxon>
    </lineage>
</organism>
<protein>
    <recommendedName>
        <fullName evidence="2">Sialidase domain-containing protein</fullName>
    </recommendedName>
</protein>
<dbReference type="SUPFAM" id="SSF50939">
    <property type="entry name" value="Sialidases"/>
    <property type="match status" value="1"/>
</dbReference>
<name>X0WCN5_9ZZZZ</name>